<gene>
    <name evidence="3" type="ORF">ET495_08290</name>
</gene>
<keyword evidence="4" id="KW-1185">Reference proteome</keyword>
<dbReference type="OrthoDB" id="3838061at2"/>
<reference evidence="3 4" key="1">
    <citation type="submission" date="2019-01" db="EMBL/GenBank/DDBJ databases">
        <title>Genome sequencing of strain 2JSPR-7.</title>
        <authorList>
            <person name="Heo J."/>
            <person name="Kim S.-J."/>
            <person name="Kim J.-S."/>
            <person name="Hong S.-B."/>
            <person name="Kwon S.-W."/>
        </authorList>
    </citation>
    <scope>NUCLEOTIDE SEQUENCE [LARGE SCALE GENOMIC DNA]</scope>
    <source>
        <strain evidence="3 4">2JSPR-7</strain>
    </source>
</reference>
<dbReference type="EMBL" id="CP035495">
    <property type="protein sequence ID" value="QAY63243.1"/>
    <property type="molecule type" value="Genomic_DNA"/>
</dbReference>
<keyword evidence="2" id="KW-0472">Membrane</keyword>
<dbReference type="AlphaFoldDB" id="A0A4P6ENE9"/>
<accession>A0A4P6ENE9</accession>
<proteinExistence type="predicted"/>
<sequence>MPGDAASTPAPQATDHATHSVQQDGGGSARGAGTHLIELVRRIGFAVAALAAIVVFVAGAPAEPEATRHDATIAAIEADDNANNARTEGAPQQQVVNGWTTIAYLGHISDQVDDLPGRLAASNDGRPAALLLIGVLTAAFHLGTKPSSRQNLR</sequence>
<feature type="region of interest" description="Disordered" evidence="1">
    <location>
        <begin position="1"/>
        <end position="29"/>
    </location>
</feature>
<feature type="transmembrane region" description="Helical" evidence="2">
    <location>
        <begin position="43"/>
        <end position="62"/>
    </location>
</feature>
<keyword evidence="2" id="KW-0812">Transmembrane</keyword>
<feature type="transmembrane region" description="Helical" evidence="2">
    <location>
        <begin position="125"/>
        <end position="143"/>
    </location>
</feature>
<dbReference type="KEGG" id="xyl:ET495_08290"/>
<evidence type="ECO:0000313" key="3">
    <source>
        <dbReference type="EMBL" id="QAY63243.1"/>
    </source>
</evidence>
<organism evidence="3 4">
    <name type="scientific">Xylanimonas allomyrinae</name>
    <dbReference type="NCBI Taxonomy" id="2509459"/>
    <lineage>
        <taxon>Bacteria</taxon>
        <taxon>Bacillati</taxon>
        <taxon>Actinomycetota</taxon>
        <taxon>Actinomycetes</taxon>
        <taxon>Micrococcales</taxon>
        <taxon>Promicromonosporaceae</taxon>
        <taxon>Xylanimonas</taxon>
    </lineage>
</organism>
<dbReference type="Proteomes" id="UP000291758">
    <property type="component" value="Chromosome"/>
</dbReference>
<evidence type="ECO:0000256" key="2">
    <source>
        <dbReference type="SAM" id="Phobius"/>
    </source>
</evidence>
<evidence type="ECO:0000313" key="4">
    <source>
        <dbReference type="Proteomes" id="UP000291758"/>
    </source>
</evidence>
<evidence type="ECO:0000256" key="1">
    <source>
        <dbReference type="SAM" id="MobiDB-lite"/>
    </source>
</evidence>
<keyword evidence="2" id="KW-1133">Transmembrane helix</keyword>
<protein>
    <submittedName>
        <fullName evidence="3">Uncharacterized protein</fullName>
    </submittedName>
</protein>
<name>A0A4P6ENE9_9MICO</name>